<evidence type="ECO:0000313" key="1">
    <source>
        <dbReference type="EMBL" id="BEQ13092.1"/>
    </source>
</evidence>
<name>A0AAU9EZU6_9BACT</name>
<reference evidence="2" key="1">
    <citation type="journal article" date="2023" name="Arch. Microbiol.">
        <title>Desulfoferula mesophilus gen. nov. sp. nov., a mesophilic sulfate-reducing bacterium isolated from a brackish lake sediment.</title>
        <authorList>
            <person name="Watanabe T."/>
            <person name="Yabe T."/>
            <person name="Tsuji J.M."/>
            <person name="Fukui M."/>
        </authorList>
    </citation>
    <scope>NUCLEOTIDE SEQUENCE [LARGE SCALE GENOMIC DNA]</scope>
    <source>
        <strain evidence="2">12FAK</strain>
    </source>
</reference>
<protein>
    <submittedName>
        <fullName evidence="1">Pyridoxamine 5'-phosphate oxidase</fullName>
    </submittedName>
</protein>
<evidence type="ECO:0000313" key="2">
    <source>
        <dbReference type="Proteomes" id="UP001366166"/>
    </source>
</evidence>
<dbReference type="PANTHER" id="PTHR40660">
    <property type="entry name" value="5'-PHOSPHATE OXIDASE PUTATIVE DOMAIN-CONTAINING PROTEIN-RELATED"/>
    <property type="match status" value="1"/>
</dbReference>
<proteinExistence type="predicted"/>
<dbReference type="PANTHER" id="PTHR40660:SF1">
    <property type="entry name" value="5'-PHOSPHATE OXIDASE PUTATIVE DOMAIN-CONTAINING PROTEIN-RELATED"/>
    <property type="match status" value="1"/>
</dbReference>
<dbReference type="EMBL" id="AP028679">
    <property type="protein sequence ID" value="BEQ13092.1"/>
    <property type="molecule type" value="Genomic_DNA"/>
</dbReference>
<dbReference type="RefSeq" id="WP_338604385.1">
    <property type="nucleotide sequence ID" value="NZ_AP028679.1"/>
</dbReference>
<dbReference type="AlphaFoldDB" id="A0AAU9EZU6"/>
<dbReference type="Gene3D" id="2.30.110.10">
    <property type="entry name" value="Electron Transport, Fmn-binding Protein, Chain A"/>
    <property type="match status" value="1"/>
</dbReference>
<accession>A0AAU9EZU6</accession>
<gene>
    <name evidence="1" type="ORF">FAK_01580</name>
</gene>
<dbReference type="InterPro" id="IPR012349">
    <property type="entry name" value="Split_barrel_FMN-bd"/>
</dbReference>
<keyword evidence="2" id="KW-1185">Reference proteome</keyword>
<organism evidence="1 2">
    <name type="scientific">Desulfoferula mesophila</name>
    <dbReference type="NCBI Taxonomy" id="3058419"/>
    <lineage>
        <taxon>Bacteria</taxon>
        <taxon>Pseudomonadati</taxon>
        <taxon>Thermodesulfobacteriota</taxon>
        <taxon>Desulfarculia</taxon>
        <taxon>Desulfarculales</taxon>
        <taxon>Desulfarculaceae</taxon>
        <taxon>Desulfoferula</taxon>
    </lineage>
</organism>
<dbReference type="KEGG" id="dmp:FAK_01580"/>
<dbReference type="Proteomes" id="UP001366166">
    <property type="component" value="Chromosome"/>
</dbReference>
<sequence>MELKDYFANAKGLGVLSTADGQGRVDAAVYSRPHFIDQETVAFIMPDRLTHQNLLANPHAAYLFAEEGFNTRGRRLFLTKLREEKDSELLAQLRRGHHGREATERYLVFFKIDQVLPLIGPGEED</sequence>
<dbReference type="SUPFAM" id="SSF50475">
    <property type="entry name" value="FMN-binding split barrel"/>
    <property type="match status" value="1"/>
</dbReference>